<evidence type="ECO:0000313" key="15">
    <source>
        <dbReference type="EMBL" id="GBM37536.1"/>
    </source>
</evidence>
<dbReference type="SMART" id="SM00343">
    <property type="entry name" value="ZnF_C2HC"/>
    <property type="match status" value="2"/>
</dbReference>
<evidence type="ECO:0000256" key="10">
    <source>
        <dbReference type="ARBA" id="ARBA00023268"/>
    </source>
</evidence>
<dbReference type="GO" id="GO:0004190">
    <property type="term" value="F:aspartic-type endopeptidase activity"/>
    <property type="evidence" value="ECO:0007669"/>
    <property type="project" value="UniProtKB-KW"/>
</dbReference>
<name>A0A4Y2FAQ0_ARAVE</name>
<proteinExistence type="predicted"/>
<dbReference type="PROSITE" id="PS50158">
    <property type="entry name" value="ZF_CCHC"/>
    <property type="match status" value="1"/>
</dbReference>
<dbReference type="InterPro" id="IPR043502">
    <property type="entry name" value="DNA/RNA_pol_sf"/>
</dbReference>
<reference evidence="15 16" key="1">
    <citation type="journal article" date="2019" name="Sci. Rep.">
        <title>Orb-weaving spider Araneus ventricosus genome elucidates the spidroin gene catalogue.</title>
        <authorList>
            <person name="Kono N."/>
            <person name="Nakamura H."/>
            <person name="Ohtoshi R."/>
            <person name="Moran D.A.P."/>
            <person name="Shinohara A."/>
            <person name="Yoshida Y."/>
            <person name="Fujiwara M."/>
            <person name="Mori M."/>
            <person name="Tomita M."/>
            <person name="Arakawa K."/>
        </authorList>
    </citation>
    <scope>NUCLEOTIDE SEQUENCE [LARGE SCALE GENOMIC DNA]</scope>
</reference>
<keyword evidence="3" id="KW-0808">Transferase</keyword>
<dbReference type="EMBL" id="BGPR01000843">
    <property type="protein sequence ID" value="GBM37536.1"/>
    <property type="molecule type" value="Genomic_DNA"/>
</dbReference>
<dbReference type="PANTHER" id="PTHR37984">
    <property type="entry name" value="PROTEIN CBG26694"/>
    <property type="match status" value="1"/>
</dbReference>
<dbReference type="PROSITE" id="PS50994">
    <property type="entry name" value="INTEGRASE"/>
    <property type="match status" value="1"/>
</dbReference>
<dbReference type="EC" id="2.7.7.49" evidence="1"/>
<dbReference type="Gene3D" id="1.10.340.70">
    <property type="match status" value="1"/>
</dbReference>
<evidence type="ECO:0000256" key="6">
    <source>
        <dbReference type="ARBA" id="ARBA00022750"/>
    </source>
</evidence>
<dbReference type="GO" id="GO:0042575">
    <property type="term" value="C:DNA polymerase complex"/>
    <property type="evidence" value="ECO:0007669"/>
    <property type="project" value="UniProtKB-ARBA"/>
</dbReference>
<keyword evidence="10" id="KW-0511">Multifunctional enzyme</keyword>
<dbReference type="InterPro" id="IPR021109">
    <property type="entry name" value="Peptidase_aspartic_dom_sf"/>
</dbReference>
<dbReference type="InterPro" id="IPR000477">
    <property type="entry name" value="RT_dom"/>
</dbReference>
<dbReference type="PANTHER" id="PTHR37984:SF5">
    <property type="entry name" value="PROTEIN NYNRIN-LIKE"/>
    <property type="match status" value="1"/>
</dbReference>
<dbReference type="GO" id="GO:0006508">
    <property type="term" value="P:proteolysis"/>
    <property type="evidence" value="ECO:0007669"/>
    <property type="project" value="UniProtKB-KW"/>
</dbReference>
<dbReference type="FunFam" id="3.30.70.270:FF:000026">
    <property type="entry name" value="Transposon Ty3-G Gag-Pol polyprotein"/>
    <property type="match status" value="1"/>
</dbReference>
<evidence type="ECO:0000256" key="7">
    <source>
        <dbReference type="ARBA" id="ARBA00022759"/>
    </source>
</evidence>
<keyword evidence="8" id="KW-0695">RNA-directed DNA polymerase</keyword>
<keyword evidence="16" id="KW-1185">Reference proteome</keyword>
<organism evidence="15 16">
    <name type="scientific">Araneus ventricosus</name>
    <name type="common">Orbweaver spider</name>
    <name type="synonym">Epeira ventricosa</name>
    <dbReference type="NCBI Taxonomy" id="182803"/>
    <lineage>
        <taxon>Eukaryota</taxon>
        <taxon>Metazoa</taxon>
        <taxon>Ecdysozoa</taxon>
        <taxon>Arthropoda</taxon>
        <taxon>Chelicerata</taxon>
        <taxon>Arachnida</taxon>
        <taxon>Araneae</taxon>
        <taxon>Araneomorphae</taxon>
        <taxon>Entelegynae</taxon>
        <taxon>Araneoidea</taxon>
        <taxon>Araneidae</taxon>
        <taxon>Araneus</taxon>
    </lineage>
</organism>
<dbReference type="InterPro" id="IPR041588">
    <property type="entry name" value="Integrase_H2C2"/>
</dbReference>
<dbReference type="InterPro" id="IPR012337">
    <property type="entry name" value="RNaseH-like_sf"/>
</dbReference>
<dbReference type="FunFam" id="3.10.20.370:FF:000001">
    <property type="entry name" value="Retrovirus-related Pol polyprotein from transposon 17.6-like protein"/>
    <property type="match status" value="1"/>
</dbReference>
<dbReference type="InterPro" id="IPR041577">
    <property type="entry name" value="RT_RNaseH_2"/>
</dbReference>
<dbReference type="CDD" id="cd09274">
    <property type="entry name" value="RNase_HI_RT_Ty3"/>
    <property type="match status" value="1"/>
</dbReference>
<comment type="caution">
    <text evidence="15">The sequence shown here is derived from an EMBL/GenBank/DDBJ whole genome shotgun (WGS) entry which is preliminary data.</text>
</comment>
<keyword evidence="5" id="KW-0540">Nuclease</keyword>
<keyword evidence="9" id="KW-0238">DNA-binding</keyword>
<evidence type="ECO:0000259" key="14">
    <source>
        <dbReference type="PROSITE" id="PS50994"/>
    </source>
</evidence>
<dbReference type="SUPFAM" id="SSF50630">
    <property type="entry name" value="Acid proteases"/>
    <property type="match status" value="1"/>
</dbReference>
<dbReference type="InterPro" id="IPR001878">
    <property type="entry name" value="Znf_CCHC"/>
</dbReference>
<dbReference type="Gene3D" id="4.10.60.10">
    <property type="entry name" value="Zinc finger, CCHC-type"/>
    <property type="match status" value="1"/>
</dbReference>
<dbReference type="SUPFAM" id="SSF57756">
    <property type="entry name" value="Retrovirus zinc finger-like domains"/>
    <property type="match status" value="1"/>
</dbReference>
<evidence type="ECO:0000313" key="16">
    <source>
        <dbReference type="Proteomes" id="UP000499080"/>
    </source>
</evidence>
<evidence type="ECO:0000256" key="8">
    <source>
        <dbReference type="ARBA" id="ARBA00022918"/>
    </source>
</evidence>
<keyword evidence="6" id="KW-0064">Aspartyl protease</keyword>
<evidence type="ECO:0000256" key="2">
    <source>
        <dbReference type="ARBA" id="ARBA00022670"/>
    </source>
</evidence>
<sequence>MNQNQQLLIERLLSKDKPEPTALKETPVITISHIPPFESYEPKKEKFKYYMQHFENYLMMKDVFQDKDKCAQILLNSIGASNYNILAALIAPKAPNELPYDDLLKVLENHLAPKRSCLVSQHYFLSTYQKQDSSISDYVADLRRDIAECEFTVACECSKNVSVADIFLRAQFIRGIKDSWIKEQILQSELTDFNEIVDKAIALETSKIDCRELSQSNTTGLEDINKITKRNRESKSVKTSLRNQTTNQKDLSSNYRRKTKKPFLDFEKLGINNLCLRCGNNSHLSRECRSNPNHLKCRACKSTGHVQKVCIKTLLNANRSNSPKLATNHVKMYQDIGVNAIVDIYDNRTSESAADAMKYFISVKIENRYQKFEVDTGACYTLIPDNQFERLGIKRQLEPTGIAFRSYTANVFLPLGKVRVKVEHKGHVSFEDLYIVPDGFDPLLGRVWVRHLKINLNEIDQNTDNDIQNEIFSIQNITDIEKHFPEVFEQKVGCVPNFTIKLKLRDQILNGLPKTIAYFDDIVVHGTTKDQCSQNLFACLERLREYDLHLNIKKCTFFQTRIEYLGHVVENNKISRSPSKVEAIIRMQQPRNVQELRQFLGMVTYYSRFIPDVSTITYPLRKLLRKNQKFYWNKECQQAFLKLKEEISSDRVLVPFDPELPVTLATDASPVGVAAVLPHIVDNVEKPVAFASRSLTEAERNYSQLDREALAIIFGVSHFINYIYGRHFVLITDNQPLSRIFHPKTGFPKMTSARLLRYASFLAGFDYTVKFRKGLENQNVDCLSRAPVNQNCISADISINDEVHQVCASAVFEISSENLTADAIIQETEKDQELAQIKRELLSSPVNSDYILDSGILFRNNRIVIPKTLQPTVLNELHSTHIGITKMKQLARRYCIWKNIDKDIENLVKSCKDCSSVKHSPAKAPLHHWDLPIKNWDRIHIDYAGHFQGFHYLIVVDAKSRWVEIKVLQRSPNSEITMKLLNEIFATHGYPLVTVSDNASVFTNEEFKYFCCTNGIKQKFIAPGHPATNGLSERNVQTLKDKLKLMTSENPPIHLKVQRILFRYRATPLANGKSPAEMYLNRKIRIKLDAMFPLYEMKSEQKIKPRTRVIQVVERVRTKFFVNNKLNWKLGVVTQKLGHLHYIVNEDYNPDYYPFINRPITQRNKLTTDRDLGDNDEQQRSSPLIRRSARFRRPPAYLQDYDLS</sequence>
<keyword evidence="2" id="KW-0645">Protease</keyword>
<feature type="compositionally biased region" description="Polar residues" evidence="12">
    <location>
        <begin position="237"/>
        <end position="253"/>
    </location>
</feature>
<keyword evidence="7" id="KW-0378">Hydrolase</keyword>
<dbReference type="Pfam" id="PF00665">
    <property type="entry name" value="rve"/>
    <property type="match status" value="1"/>
</dbReference>
<evidence type="ECO:0000256" key="11">
    <source>
        <dbReference type="PROSITE-ProRule" id="PRU00047"/>
    </source>
</evidence>
<dbReference type="Pfam" id="PF00078">
    <property type="entry name" value="RVT_1"/>
    <property type="match status" value="1"/>
</dbReference>
<accession>A0A4Y2FAQ0</accession>
<gene>
    <name evidence="15" type="primary">K02A2.6_211</name>
    <name evidence="15" type="ORF">AVEN_4204_1</name>
</gene>
<keyword evidence="4" id="KW-0548">Nucleotidyltransferase</keyword>
<dbReference type="GO" id="GO:0004519">
    <property type="term" value="F:endonuclease activity"/>
    <property type="evidence" value="ECO:0007669"/>
    <property type="project" value="UniProtKB-KW"/>
</dbReference>
<dbReference type="InterPro" id="IPR036875">
    <property type="entry name" value="Znf_CCHC_sf"/>
</dbReference>
<dbReference type="InterPro" id="IPR036397">
    <property type="entry name" value="RNaseH_sf"/>
</dbReference>
<feature type="region of interest" description="Disordered" evidence="12">
    <location>
        <begin position="224"/>
        <end position="253"/>
    </location>
</feature>
<feature type="compositionally biased region" description="Basic and acidic residues" evidence="12">
    <location>
        <begin position="1166"/>
        <end position="1179"/>
    </location>
</feature>
<dbReference type="SUPFAM" id="SSF53098">
    <property type="entry name" value="Ribonuclease H-like"/>
    <property type="match status" value="1"/>
</dbReference>
<feature type="region of interest" description="Disordered" evidence="12">
    <location>
        <begin position="1166"/>
        <end position="1186"/>
    </location>
</feature>
<feature type="domain" description="Integrase catalytic" evidence="14">
    <location>
        <begin position="921"/>
        <end position="1083"/>
    </location>
</feature>
<evidence type="ECO:0000256" key="12">
    <source>
        <dbReference type="SAM" id="MobiDB-lite"/>
    </source>
</evidence>
<evidence type="ECO:0000256" key="1">
    <source>
        <dbReference type="ARBA" id="ARBA00012493"/>
    </source>
</evidence>
<keyword evidence="11" id="KW-0863">Zinc-finger</keyword>
<protein>
    <recommendedName>
        <fullName evidence="1">RNA-directed DNA polymerase</fullName>
        <ecNumber evidence="1">2.7.7.49</ecNumber>
    </recommendedName>
</protein>
<dbReference type="Proteomes" id="UP000499080">
    <property type="component" value="Unassembled WGS sequence"/>
</dbReference>
<dbReference type="GO" id="GO:0008270">
    <property type="term" value="F:zinc ion binding"/>
    <property type="evidence" value="ECO:0007669"/>
    <property type="project" value="UniProtKB-KW"/>
</dbReference>
<dbReference type="Gene3D" id="2.40.70.10">
    <property type="entry name" value="Acid Proteases"/>
    <property type="match status" value="1"/>
</dbReference>
<feature type="compositionally biased region" description="Basic and acidic residues" evidence="12">
    <location>
        <begin position="224"/>
        <end position="236"/>
    </location>
</feature>
<evidence type="ECO:0000259" key="13">
    <source>
        <dbReference type="PROSITE" id="PS50158"/>
    </source>
</evidence>
<dbReference type="InterPro" id="IPR043128">
    <property type="entry name" value="Rev_trsase/Diguanyl_cyclase"/>
</dbReference>
<dbReference type="GO" id="GO:0003677">
    <property type="term" value="F:DNA binding"/>
    <property type="evidence" value="ECO:0007669"/>
    <property type="project" value="UniProtKB-KW"/>
</dbReference>
<keyword evidence="11" id="KW-0862">Zinc</keyword>
<dbReference type="InterPro" id="IPR050951">
    <property type="entry name" value="Retrovirus_Pol_polyprotein"/>
</dbReference>
<dbReference type="Gene3D" id="3.30.420.10">
    <property type="entry name" value="Ribonuclease H-like superfamily/Ribonuclease H"/>
    <property type="match status" value="1"/>
</dbReference>
<dbReference type="OrthoDB" id="6435176at2759"/>
<dbReference type="GO" id="GO:0015074">
    <property type="term" value="P:DNA integration"/>
    <property type="evidence" value="ECO:0007669"/>
    <property type="project" value="InterPro"/>
</dbReference>
<dbReference type="AlphaFoldDB" id="A0A4Y2FAQ0"/>
<dbReference type="InterPro" id="IPR001584">
    <property type="entry name" value="Integrase_cat-core"/>
</dbReference>
<evidence type="ECO:0000256" key="3">
    <source>
        <dbReference type="ARBA" id="ARBA00022679"/>
    </source>
</evidence>
<evidence type="ECO:0000256" key="5">
    <source>
        <dbReference type="ARBA" id="ARBA00022722"/>
    </source>
</evidence>
<keyword evidence="7" id="KW-0255">Endonuclease</keyword>
<dbReference type="Pfam" id="PF17919">
    <property type="entry name" value="RT_RNaseH_2"/>
    <property type="match status" value="1"/>
</dbReference>
<evidence type="ECO:0000256" key="9">
    <source>
        <dbReference type="ARBA" id="ARBA00023125"/>
    </source>
</evidence>
<feature type="domain" description="CCHC-type" evidence="13">
    <location>
        <begin position="275"/>
        <end position="290"/>
    </location>
</feature>
<keyword evidence="11" id="KW-0479">Metal-binding</keyword>
<dbReference type="Gene3D" id="3.30.70.270">
    <property type="match status" value="2"/>
</dbReference>
<dbReference type="SUPFAM" id="SSF56672">
    <property type="entry name" value="DNA/RNA polymerases"/>
    <property type="match status" value="1"/>
</dbReference>
<dbReference type="Pfam" id="PF17921">
    <property type="entry name" value="Integrase_H2C2"/>
    <property type="match status" value="1"/>
</dbReference>
<evidence type="ECO:0000256" key="4">
    <source>
        <dbReference type="ARBA" id="ARBA00022695"/>
    </source>
</evidence>
<dbReference type="GO" id="GO:0003964">
    <property type="term" value="F:RNA-directed DNA polymerase activity"/>
    <property type="evidence" value="ECO:0007669"/>
    <property type="project" value="UniProtKB-KW"/>
</dbReference>